<name>A0A1I7XD60_HETBA</name>
<reference evidence="2" key="1">
    <citation type="submission" date="2016-11" db="UniProtKB">
        <authorList>
            <consortium name="WormBaseParasite"/>
        </authorList>
    </citation>
    <scope>IDENTIFICATION</scope>
</reference>
<dbReference type="AlphaFoldDB" id="A0A1I7XD60"/>
<proteinExistence type="predicted"/>
<evidence type="ECO:0000313" key="1">
    <source>
        <dbReference type="Proteomes" id="UP000095283"/>
    </source>
</evidence>
<evidence type="ECO:0000313" key="2">
    <source>
        <dbReference type="WBParaSite" id="Hba_15392"/>
    </source>
</evidence>
<organism evidence="1 2">
    <name type="scientific">Heterorhabditis bacteriophora</name>
    <name type="common">Entomopathogenic nematode worm</name>
    <dbReference type="NCBI Taxonomy" id="37862"/>
    <lineage>
        <taxon>Eukaryota</taxon>
        <taxon>Metazoa</taxon>
        <taxon>Ecdysozoa</taxon>
        <taxon>Nematoda</taxon>
        <taxon>Chromadorea</taxon>
        <taxon>Rhabditida</taxon>
        <taxon>Rhabditina</taxon>
        <taxon>Rhabditomorpha</taxon>
        <taxon>Strongyloidea</taxon>
        <taxon>Heterorhabditidae</taxon>
        <taxon>Heterorhabditis</taxon>
    </lineage>
</organism>
<sequence>MVDDRHYHLPDQANWGEITPHQPTFGPTVCPNPALLAIDPWVARMDTFEQGVQSMVVNVCWFNVRMATTIIHKMKGCR</sequence>
<dbReference type="WBParaSite" id="Hba_15392">
    <property type="protein sequence ID" value="Hba_15392"/>
    <property type="gene ID" value="Hba_15392"/>
</dbReference>
<protein>
    <submittedName>
        <fullName evidence="2">Amidohydrolase</fullName>
    </submittedName>
</protein>
<keyword evidence="1" id="KW-1185">Reference proteome</keyword>
<dbReference type="Proteomes" id="UP000095283">
    <property type="component" value="Unplaced"/>
</dbReference>
<accession>A0A1I7XD60</accession>